<dbReference type="InterPro" id="IPR001734">
    <property type="entry name" value="Na/solute_symporter"/>
</dbReference>
<feature type="transmembrane region" description="Helical" evidence="7">
    <location>
        <begin position="6"/>
        <end position="25"/>
    </location>
</feature>
<name>A0A183TNK4_SCHSO</name>
<dbReference type="GO" id="GO:0005307">
    <property type="term" value="F:choline:sodium symporter activity"/>
    <property type="evidence" value="ECO:0007669"/>
    <property type="project" value="TreeGrafter"/>
</dbReference>
<sequence>MVNIPGVIGIIVFYIIILAVGIWAARKSKKTPTTAGLTDSEDVMLAGRDIGLFIGVFTMTGRYLFIPYQHNNYFLREADTEQMK</sequence>
<dbReference type="PROSITE" id="PS50283">
    <property type="entry name" value="NA_SOLUT_SYMP_3"/>
    <property type="match status" value="1"/>
</dbReference>
<evidence type="ECO:0000256" key="6">
    <source>
        <dbReference type="ARBA" id="ARBA00023201"/>
    </source>
</evidence>
<dbReference type="OrthoDB" id="546820at2759"/>
<keyword evidence="4" id="KW-0406">Ion transport</keyword>
<evidence type="ECO:0000256" key="3">
    <source>
        <dbReference type="ARBA" id="ARBA00023053"/>
    </source>
</evidence>
<protein>
    <submittedName>
        <fullName evidence="10">Sodium:solute symporter family protein</fullName>
    </submittedName>
</protein>
<gene>
    <name evidence="8" type="ORF">SSLN_LOCUS18052</name>
</gene>
<accession>A0A183TNK4</accession>
<evidence type="ECO:0000256" key="7">
    <source>
        <dbReference type="SAM" id="Phobius"/>
    </source>
</evidence>
<evidence type="ECO:0000256" key="5">
    <source>
        <dbReference type="ARBA" id="ARBA00023180"/>
    </source>
</evidence>
<dbReference type="Proteomes" id="UP000275846">
    <property type="component" value="Unassembled WGS sequence"/>
</dbReference>
<evidence type="ECO:0000256" key="2">
    <source>
        <dbReference type="ARBA" id="ARBA00022847"/>
    </source>
</evidence>
<keyword evidence="2" id="KW-0769">Symport</keyword>
<evidence type="ECO:0000256" key="1">
    <source>
        <dbReference type="ARBA" id="ARBA00022448"/>
    </source>
</evidence>
<dbReference type="AlphaFoldDB" id="A0A183TNK4"/>
<evidence type="ECO:0000313" key="10">
    <source>
        <dbReference type="WBParaSite" id="SSLN_0001873501-mRNA-1"/>
    </source>
</evidence>
<keyword evidence="9" id="KW-1185">Reference proteome</keyword>
<dbReference type="InterPro" id="IPR052244">
    <property type="entry name" value="Choline_transporter"/>
</dbReference>
<keyword evidence="7" id="KW-1133">Transmembrane helix</keyword>
<reference evidence="8 9" key="2">
    <citation type="submission" date="2018-11" db="EMBL/GenBank/DDBJ databases">
        <authorList>
            <consortium name="Pathogen Informatics"/>
        </authorList>
    </citation>
    <scope>NUCLEOTIDE SEQUENCE [LARGE SCALE GENOMIC DNA]</scope>
    <source>
        <strain evidence="8 9">NST_G2</strain>
    </source>
</reference>
<dbReference type="GO" id="GO:0008292">
    <property type="term" value="P:acetylcholine biosynthetic process"/>
    <property type="evidence" value="ECO:0007669"/>
    <property type="project" value="TreeGrafter"/>
</dbReference>
<keyword evidence="7" id="KW-0472">Membrane</keyword>
<evidence type="ECO:0000313" key="8">
    <source>
        <dbReference type="EMBL" id="VDM04438.1"/>
    </source>
</evidence>
<organism evidence="10">
    <name type="scientific">Schistocephalus solidus</name>
    <name type="common">Tapeworm</name>
    <dbReference type="NCBI Taxonomy" id="70667"/>
    <lineage>
        <taxon>Eukaryota</taxon>
        <taxon>Metazoa</taxon>
        <taxon>Spiralia</taxon>
        <taxon>Lophotrochozoa</taxon>
        <taxon>Platyhelminthes</taxon>
        <taxon>Cestoda</taxon>
        <taxon>Eucestoda</taxon>
        <taxon>Diphyllobothriidea</taxon>
        <taxon>Diphyllobothriidae</taxon>
        <taxon>Schistocephalus</taxon>
    </lineage>
</organism>
<dbReference type="PANTHER" id="PTHR45897:SF4">
    <property type="entry name" value="HIGH-AFFINITY CHOLINE TRANSPORTER 1"/>
    <property type="match status" value="1"/>
</dbReference>
<keyword evidence="7" id="KW-0812">Transmembrane</keyword>
<keyword evidence="5" id="KW-0325">Glycoprotein</keyword>
<keyword evidence="6" id="KW-0739">Sodium transport</keyword>
<feature type="transmembrane region" description="Helical" evidence="7">
    <location>
        <begin position="45"/>
        <end position="65"/>
    </location>
</feature>
<dbReference type="PANTHER" id="PTHR45897">
    <property type="entry name" value="HIGH-AFFINITY CHOLINE TRANSPORTER 1"/>
    <property type="match status" value="1"/>
</dbReference>
<evidence type="ECO:0000313" key="9">
    <source>
        <dbReference type="Proteomes" id="UP000275846"/>
    </source>
</evidence>
<dbReference type="STRING" id="70667.A0A183TNK4"/>
<keyword evidence="3" id="KW-0915">Sodium</keyword>
<reference evidence="10" key="1">
    <citation type="submission" date="2016-06" db="UniProtKB">
        <authorList>
            <consortium name="WormBaseParasite"/>
        </authorList>
    </citation>
    <scope>IDENTIFICATION</scope>
</reference>
<dbReference type="WBParaSite" id="SSLN_0001873501-mRNA-1">
    <property type="protein sequence ID" value="SSLN_0001873501-mRNA-1"/>
    <property type="gene ID" value="SSLN_0001873501"/>
</dbReference>
<keyword evidence="1" id="KW-0813">Transport</keyword>
<dbReference type="EMBL" id="UYSU01043597">
    <property type="protein sequence ID" value="VDM04438.1"/>
    <property type="molecule type" value="Genomic_DNA"/>
</dbReference>
<proteinExistence type="predicted"/>
<dbReference type="GO" id="GO:0005886">
    <property type="term" value="C:plasma membrane"/>
    <property type="evidence" value="ECO:0007669"/>
    <property type="project" value="TreeGrafter"/>
</dbReference>
<evidence type="ECO:0000256" key="4">
    <source>
        <dbReference type="ARBA" id="ARBA00023065"/>
    </source>
</evidence>